<feature type="compositionally biased region" description="Polar residues" evidence="1">
    <location>
        <begin position="103"/>
        <end position="119"/>
    </location>
</feature>
<dbReference type="KEGG" id="qsa:O6P43_000512"/>
<sequence>MLVSAFKICPTTGPVTGGWNVRREKGINPHVARYDGTPPSGPIKQIGEDGVPAKPRQRIPPNLVRQPSFPGHTWQIGFDYPNAVNDIMKLGPNEIPQEHEKTPSQLSKRSLSLVSNQITEDPRKGFERGPKGVLRDSSNSASSSVSTQGERYVKLLPNEIEQGHQKALSKLSNGHISHVSRQIAQDPRNSLERGSIGVQTDSNDSVFSSVSIQGLDLCDDATTPDYEGVTHIESTTSHPWSSSPATYMHSGTDESISVEIPEATLNLQNTIAGDKKMYTSSTLDPQVPNSKETFLCEYDTPNQISLQSIAADEETKTSSAALKLPVQSLREHFVCEGVASVSRPSEKPEISVFQSNLRCMSSGDEKFTVRELLSSANVTSPSVTSCNVEGWKSLQPDEGANLLNPISEKLAVIRHSSFRVGNEKPIVEPGEMGVQNGNVGKPINVRDKLEMRNTTSSESHKTSSCSKAASLKLNISGHSGFKELDSRSPVSSASKFYSFELTKPASPMTEEEKPAKGFGC</sequence>
<accession>A0AAD7QGV8</accession>
<organism evidence="2 3">
    <name type="scientific">Quillaja saponaria</name>
    <name type="common">Soap bark tree</name>
    <dbReference type="NCBI Taxonomy" id="32244"/>
    <lineage>
        <taxon>Eukaryota</taxon>
        <taxon>Viridiplantae</taxon>
        <taxon>Streptophyta</taxon>
        <taxon>Embryophyta</taxon>
        <taxon>Tracheophyta</taxon>
        <taxon>Spermatophyta</taxon>
        <taxon>Magnoliopsida</taxon>
        <taxon>eudicotyledons</taxon>
        <taxon>Gunneridae</taxon>
        <taxon>Pentapetalae</taxon>
        <taxon>rosids</taxon>
        <taxon>fabids</taxon>
        <taxon>Fabales</taxon>
        <taxon>Quillajaceae</taxon>
        <taxon>Quillaja</taxon>
    </lineage>
</organism>
<name>A0AAD7QGV8_QUISA</name>
<keyword evidence="3" id="KW-1185">Reference proteome</keyword>
<proteinExistence type="predicted"/>
<feature type="compositionally biased region" description="Basic and acidic residues" evidence="1">
    <location>
        <begin position="120"/>
        <end position="134"/>
    </location>
</feature>
<reference evidence="2 3" key="1">
    <citation type="journal article" date="2023" name="Science">
        <title>Elucidation of the pathway for biosynthesis of saponin adjuvants from the soapbark tree.</title>
        <authorList>
            <person name="Reed J."/>
            <person name="Orme A."/>
            <person name="El-Demerdash A."/>
            <person name="Owen C."/>
            <person name="Martin L.B.B."/>
            <person name="Misra R.C."/>
            <person name="Kikuchi S."/>
            <person name="Rejzek M."/>
            <person name="Martin A.C."/>
            <person name="Harkess A."/>
            <person name="Leebens-Mack J."/>
            <person name="Louveau T."/>
            <person name="Stephenson M.J."/>
            <person name="Osbourn A."/>
        </authorList>
    </citation>
    <scope>NUCLEOTIDE SEQUENCE [LARGE SCALE GENOMIC DNA]</scope>
    <source>
        <strain evidence="2">S10</strain>
    </source>
</reference>
<dbReference type="EMBL" id="JARAOO010000001">
    <property type="protein sequence ID" value="KAJ7981223.1"/>
    <property type="molecule type" value="Genomic_DNA"/>
</dbReference>
<protein>
    <submittedName>
        <fullName evidence="2">Serine/threonine-protein kinase Nek5</fullName>
    </submittedName>
</protein>
<feature type="compositionally biased region" description="Low complexity" evidence="1">
    <location>
        <begin position="137"/>
        <end position="146"/>
    </location>
</feature>
<feature type="region of interest" description="Disordered" evidence="1">
    <location>
        <begin position="94"/>
        <end position="148"/>
    </location>
</feature>
<gene>
    <name evidence="2" type="ORF">O6P43_000512</name>
</gene>
<dbReference type="GO" id="GO:0016301">
    <property type="term" value="F:kinase activity"/>
    <property type="evidence" value="ECO:0007669"/>
    <property type="project" value="UniProtKB-KW"/>
</dbReference>
<evidence type="ECO:0000256" key="1">
    <source>
        <dbReference type="SAM" id="MobiDB-lite"/>
    </source>
</evidence>
<comment type="caution">
    <text evidence="2">The sequence shown here is derived from an EMBL/GenBank/DDBJ whole genome shotgun (WGS) entry which is preliminary data.</text>
</comment>
<keyword evidence="2" id="KW-0808">Transferase</keyword>
<evidence type="ECO:0000313" key="2">
    <source>
        <dbReference type="EMBL" id="KAJ7981223.1"/>
    </source>
</evidence>
<keyword evidence="2" id="KW-0418">Kinase</keyword>
<dbReference type="AlphaFoldDB" id="A0AAD7QGV8"/>
<dbReference type="Proteomes" id="UP001163823">
    <property type="component" value="Chromosome 1"/>
</dbReference>
<evidence type="ECO:0000313" key="3">
    <source>
        <dbReference type="Proteomes" id="UP001163823"/>
    </source>
</evidence>